<dbReference type="Proteomes" id="UP000323886">
    <property type="component" value="Unassembled WGS sequence"/>
</dbReference>
<reference evidence="1 2" key="1">
    <citation type="submission" date="2019-09" db="EMBL/GenBank/DDBJ databases">
        <title>Draft Whole-Genome sequence of Blastochloris sulfoviridis DSM 729.</title>
        <authorList>
            <person name="Meyer T.E."/>
            <person name="Kyndt J.A."/>
        </authorList>
    </citation>
    <scope>NUCLEOTIDE SEQUENCE [LARGE SCALE GENOMIC DNA]</scope>
    <source>
        <strain evidence="1 2">DSM 729</strain>
    </source>
</reference>
<evidence type="ECO:0000313" key="2">
    <source>
        <dbReference type="Proteomes" id="UP000323886"/>
    </source>
</evidence>
<protein>
    <submittedName>
        <fullName evidence="1">Uncharacterized protein</fullName>
    </submittedName>
</protein>
<dbReference type="EMBL" id="VWPL01000001">
    <property type="protein sequence ID" value="KAA5603655.1"/>
    <property type="molecule type" value="Genomic_DNA"/>
</dbReference>
<sequence>MPPSFAGPHHCLGTARRVSDEVFAEISDAAARQGGTLTLQQIEALKTAYDEAAPQRFRAIECIFNTCMCAAAKESMPKAFDEVELVSRFLYAHTSGIAWAVFESRFERPDRAWLAEFYRVLARFVVGRFDPDFPPRAIAVYIEAGQQKGQALSVCDLVQSEQGRAAVHECLLRIMAEPVTPQLAAELCAAITDAEAPAGAPKPAMTVEEAERFLTLLRHAKPVRAQTMPASCREGDEDDLDLFEDVRNLAFRAP</sequence>
<dbReference type="AlphaFoldDB" id="A0A5M6I744"/>
<dbReference type="OrthoDB" id="9821541at2"/>
<dbReference type="RefSeq" id="WP_150095761.1">
    <property type="nucleotide sequence ID" value="NZ_VWPL01000001.1"/>
</dbReference>
<proteinExistence type="predicted"/>
<gene>
    <name evidence="1" type="ORF">F1193_00765</name>
</gene>
<evidence type="ECO:0000313" key="1">
    <source>
        <dbReference type="EMBL" id="KAA5603655.1"/>
    </source>
</evidence>
<comment type="caution">
    <text evidence="1">The sequence shown here is derived from an EMBL/GenBank/DDBJ whole genome shotgun (WGS) entry which is preliminary data.</text>
</comment>
<name>A0A5M6I744_9HYPH</name>
<organism evidence="1 2">
    <name type="scientific">Blastochloris sulfoviridis</name>
    <dbReference type="NCBI Taxonomy" id="50712"/>
    <lineage>
        <taxon>Bacteria</taxon>
        <taxon>Pseudomonadati</taxon>
        <taxon>Pseudomonadota</taxon>
        <taxon>Alphaproteobacteria</taxon>
        <taxon>Hyphomicrobiales</taxon>
        <taxon>Blastochloridaceae</taxon>
        <taxon>Blastochloris</taxon>
    </lineage>
</organism>
<keyword evidence="2" id="KW-1185">Reference proteome</keyword>
<accession>A0A5M6I744</accession>